<comment type="subcellular location">
    <subcellularLocation>
        <location evidence="9">Cell membrane</location>
        <topology evidence="9">Single-pass membrane protein</topology>
    </subcellularLocation>
    <subcellularLocation>
        <location evidence="1">Membrane</location>
        <topology evidence="1">Single-pass membrane protein</topology>
    </subcellularLocation>
</comment>
<keyword evidence="2 9" id="KW-0813">Transport</keyword>
<keyword evidence="8 9" id="KW-0472">Membrane</keyword>
<dbReference type="RefSeq" id="WP_096458770.1">
    <property type="nucleotide sequence ID" value="NZ_AP014936.1"/>
</dbReference>
<accession>A0A1B4V190</accession>
<dbReference type="GO" id="GO:0008320">
    <property type="term" value="F:protein transmembrane transporter activity"/>
    <property type="evidence" value="ECO:0007669"/>
    <property type="project" value="UniProtKB-UniRule"/>
</dbReference>
<evidence type="ECO:0000256" key="2">
    <source>
        <dbReference type="ARBA" id="ARBA00022448"/>
    </source>
</evidence>
<comment type="similarity">
    <text evidence="9">Belongs to the TatB family.</text>
</comment>
<keyword evidence="12" id="KW-1185">Reference proteome</keyword>
<gene>
    <name evidence="9" type="primary">tatB</name>
    <name evidence="11" type="ORF">SVA_0670</name>
</gene>
<evidence type="ECO:0000256" key="3">
    <source>
        <dbReference type="ARBA" id="ARBA00022475"/>
    </source>
</evidence>
<keyword evidence="4 9" id="KW-0812">Transmembrane</keyword>
<name>A0A1B4V190_9GAMM</name>
<keyword evidence="6 9" id="KW-1133">Transmembrane helix</keyword>
<dbReference type="HAMAP" id="MF_00237">
    <property type="entry name" value="TatB"/>
    <property type="match status" value="1"/>
</dbReference>
<keyword evidence="7 9" id="KW-0811">Translocation</keyword>
<evidence type="ECO:0000256" key="4">
    <source>
        <dbReference type="ARBA" id="ARBA00022692"/>
    </source>
</evidence>
<dbReference type="NCBIfam" id="TIGR01410">
    <property type="entry name" value="tatB"/>
    <property type="match status" value="1"/>
</dbReference>
<feature type="compositionally biased region" description="Low complexity" evidence="10">
    <location>
        <begin position="93"/>
        <end position="131"/>
    </location>
</feature>
<evidence type="ECO:0000256" key="1">
    <source>
        <dbReference type="ARBA" id="ARBA00004167"/>
    </source>
</evidence>
<feature type="compositionally biased region" description="Basic residues" evidence="10">
    <location>
        <begin position="136"/>
        <end position="153"/>
    </location>
</feature>
<dbReference type="Pfam" id="PF02416">
    <property type="entry name" value="TatA_B_E"/>
    <property type="match status" value="1"/>
</dbReference>
<dbReference type="GO" id="GO:0033281">
    <property type="term" value="C:TAT protein transport complex"/>
    <property type="evidence" value="ECO:0007669"/>
    <property type="project" value="UniProtKB-UniRule"/>
</dbReference>
<dbReference type="Proteomes" id="UP000218899">
    <property type="component" value="Chromosome"/>
</dbReference>
<dbReference type="PRINTS" id="PR01506">
    <property type="entry name" value="TATBPROTEIN"/>
</dbReference>
<evidence type="ECO:0000313" key="11">
    <source>
        <dbReference type="EMBL" id="BAU47249.1"/>
    </source>
</evidence>
<keyword evidence="5 9" id="KW-0653">Protein transport</keyword>
<dbReference type="OrthoDB" id="9816005at2"/>
<dbReference type="EMBL" id="AP014936">
    <property type="protein sequence ID" value="BAU47249.1"/>
    <property type="molecule type" value="Genomic_DNA"/>
</dbReference>
<dbReference type="PANTHER" id="PTHR33162">
    <property type="entry name" value="SEC-INDEPENDENT PROTEIN TRANSLOCASE PROTEIN TATA, CHLOROPLASTIC"/>
    <property type="match status" value="1"/>
</dbReference>
<proteinExistence type="inferred from homology"/>
<evidence type="ECO:0000256" key="8">
    <source>
        <dbReference type="ARBA" id="ARBA00023136"/>
    </source>
</evidence>
<evidence type="ECO:0000313" key="12">
    <source>
        <dbReference type="Proteomes" id="UP000218899"/>
    </source>
</evidence>
<evidence type="ECO:0000256" key="5">
    <source>
        <dbReference type="ARBA" id="ARBA00022927"/>
    </source>
</evidence>
<dbReference type="Gene3D" id="1.20.5.3310">
    <property type="match status" value="1"/>
</dbReference>
<sequence length="153" mass="16810">MFDIGFSELVLIALLALLVLGPKRLPEVARTAGRWLGRLRRFMTDVKQDFDRELRGTELEELRKLKQELNETRRIMEESSSQLYRNISDGVDAGATTTPPAATTPTPGVTETPAIEAPSSSPESEAAVSEAPAPPARRRTGAKKNGPARRTKR</sequence>
<feature type="region of interest" description="Disordered" evidence="10">
    <location>
        <begin position="76"/>
        <end position="153"/>
    </location>
</feature>
<evidence type="ECO:0000256" key="6">
    <source>
        <dbReference type="ARBA" id="ARBA00022989"/>
    </source>
</evidence>
<protein>
    <recommendedName>
        <fullName evidence="9">Sec-independent protein translocase protein TatB</fullName>
    </recommendedName>
</protein>
<dbReference type="InterPro" id="IPR003369">
    <property type="entry name" value="TatA/B/E"/>
</dbReference>
<evidence type="ECO:0000256" key="10">
    <source>
        <dbReference type="SAM" id="MobiDB-lite"/>
    </source>
</evidence>
<dbReference type="GO" id="GO:0043953">
    <property type="term" value="P:protein transport by the Tat complex"/>
    <property type="evidence" value="ECO:0007669"/>
    <property type="project" value="UniProtKB-UniRule"/>
</dbReference>
<dbReference type="PANTHER" id="PTHR33162:SF1">
    <property type="entry name" value="SEC-INDEPENDENT PROTEIN TRANSLOCASE PROTEIN TATA, CHLOROPLASTIC"/>
    <property type="match status" value="1"/>
</dbReference>
<dbReference type="AlphaFoldDB" id="A0A1B4V190"/>
<evidence type="ECO:0000256" key="9">
    <source>
        <dbReference type="HAMAP-Rule" id="MF_00237"/>
    </source>
</evidence>
<comment type="subunit">
    <text evidence="9">The Tat system comprises two distinct complexes: a TatABC complex, containing multiple copies of TatA, TatB and TatC subunits, and a separate TatA complex, containing only TatA subunits. Substrates initially bind to the TatABC complex, which probably triggers association of the separate TatA complex to form the active translocon.</text>
</comment>
<comment type="function">
    <text evidence="9">Part of the twin-arginine translocation (Tat) system that transports large folded proteins containing a characteristic twin-arginine motif in their signal peptide across membranes. Together with TatC, TatB is part of a receptor directly interacting with Tat signal peptides. TatB may form an oligomeric binding site that transiently accommodates folded Tat precursor proteins before their translocation.</text>
</comment>
<reference evidence="11 12" key="1">
    <citation type="submission" date="2015-08" db="EMBL/GenBank/DDBJ databases">
        <title>Complete genome sequence of Sulfurifustis variabilis.</title>
        <authorList>
            <person name="Miura A."/>
            <person name="Kojima H."/>
            <person name="Fukui M."/>
        </authorList>
    </citation>
    <scope>NUCLEOTIDE SEQUENCE [LARGE SCALE GENOMIC DNA]</scope>
    <source>
        <strain evidence="12">skN76</strain>
    </source>
</reference>
<organism evidence="11 12">
    <name type="scientific">Sulfurifustis variabilis</name>
    <dbReference type="NCBI Taxonomy" id="1675686"/>
    <lineage>
        <taxon>Bacteria</taxon>
        <taxon>Pseudomonadati</taxon>
        <taxon>Pseudomonadota</taxon>
        <taxon>Gammaproteobacteria</taxon>
        <taxon>Acidiferrobacterales</taxon>
        <taxon>Acidiferrobacteraceae</taxon>
        <taxon>Sulfurifustis</taxon>
    </lineage>
</organism>
<dbReference type="KEGG" id="sva:SVA_0670"/>
<keyword evidence="3 9" id="KW-1003">Cell membrane</keyword>
<dbReference type="InterPro" id="IPR018448">
    <property type="entry name" value="TatB"/>
</dbReference>
<evidence type="ECO:0000256" key="7">
    <source>
        <dbReference type="ARBA" id="ARBA00023010"/>
    </source>
</evidence>